<dbReference type="SUPFAM" id="SSF57701">
    <property type="entry name" value="Zn2/Cys6 DNA-binding domain"/>
    <property type="match status" value="1"/>
</dbReference>
<feature type="compositionally biased region" description="Basic and acidic residues" evidence="2">
    <location>
        <begin position="165"/>
        <end position="191"/>
    </location>
</feature>
<dbReference type="EMBL" id="WIGN01000156">
    <property type="protein sequence ID" value="KAF6806541.1"/>
    <property type="molecule type" value="Genomic_DNA"/>
</dbReference>
<dbReference type="Proteomes" id="UP000652219">
    <property type="component" value="Unassembled WGS sequence"/>
</dbReference>
<name>A0A8H6J5T6_9PEZI</name>
<dbReference type="PANTHER" id="PTHR47256:SF1">
    <property type="entry name" value="ZN(II)2CYS6 TRANSCRIPTION FACTOR (EUROFUNG)"/>
    <property type="match status" value="1"/>
</dbReference>
<dbReference type="Pfam" id="PF00172">
    <property type="entry name" value="Zn_clus"/>
    <property type="match status" value="1"/>
</dbReference>
<dbReference type="Gene3D" id="4.10.240.10">
    <property type="entry name" value="Zn(2)-C6 fungal-type DNA-binding domain"/>
    <property type="match status" value="1"/>
</dbReference>
<dbReference type="CDD" id="cd00067">
    <property type="entry name" value="GAL4"/>
    <property type="match status" value="1"/>
</dbReference>
<feature type="domain" description="Zn(2)-C6 fungal-type" evidence="3">
    <location>
        <begin position="54"/>
        <end position="84"/>
    </location>
</feature>
<dbReference type="InterPro" id="IPR001138">
    <property type="entry name" value="Zn2Cys6_DnaBD"/>
</dbReference>
<proteinExistence type="predicted"/>
<dbReference type="GO" id="GO:0000981">
    <property type="term" value="F:DNA-binding transcription factor activity, RNA polymerase II-specific"/>
    <property type="evidence" value="ECO:0007669"/>
    <property type="project" value="InterPro"/>
</dbReference>
<evidence type="ECO:0000256" key="2">
    <source>
        <dbReference type="SAM" id="MobiDB-lite"/>
    </source>
</evidence>
<dbReference type="GO" id="GO:0008270">
    <property type="term" value="F:zinc ion binding"/>
    <property type="evidence" value="ECO:0007669"/>
    <property type="project" value="InterPro"/>
</dbReference>
<reference evidence="4 5" key="1">
    <citation type="journal article" date="2020" name="Phytopathology">
        <title>Genome Sequence Resources of Colletotrichum truncatum, C. plurivorum, C. musicola, and C. sojae: Four Species Pathogenic to Soybean (Glycine max).</title>
        <authorList>
            <person name="Rogerio F."/>
            <person name="Boufleur T.R."/>
            <person name="Ciampi-Guillardi M."/>
            <person name="Sukno S.A."/>
            <person name="Thon M.R."/>
            <person name="Massola Junior N.S."/>
            <person name="Baroncelli R."/>
        </authorList>
    </citation>
    <scope>NUCLEOTIDE SEQUENCE [LARGE SCALE GENOMIC DNA]</scope>
    <source>
        <strain evidence="4 5">LFN0009</strain>
    </source>
</reference>
<keyword evidence="1" id="KW-0539">Nucleus</keyword>
<protein>
    <submittedName>
        <fullName evidence="4">Nitrogen assimilation transcription factor nirA 5</fullName>
    </submittedName>
</protein>
<dbReference type="PROSITE" id="PS00463">
    <property type="entry name" value="ZN2_CY6_FUNGAL_1"/>
    <property type="match status" value="1"/>
</dbReference>
<gene>
    <name evidence="4" type="ORF">CSOJ01_08761</name>
</gene>
<dbReference type="AlphaFoldDB" id="A0A8H6J5T6"/>
<comment type="caution">
    <text evidence="4">The sequence shown here is derived from an EMBL/GenBank/DDBJ whole genome shotgun (WGS) entry which is preliminary data.</text>
</comment>
<evidence type="ECO:0000256" key="1">
    <source>
        <dbReference type="ARBA" id="ARBA00023242"/>
    </source>
</evidence>
<evidence type="ECO:0000313" key="5">
    <source>
        <dbReference type="Proteomes" id="UP000652219"/>
    </source>
</evidence>
<evidence type="ECO:0000313" key="4">
    <source>
        <dbReference type="EMBL" id="KAF6806541.1"/>
    </source>
</evidence>
<dbReference type="InterPro" id="IPR053187">
    <property type="entry name" value="Notoamide_regulator"/>
</dbReference>
<feature type="region of interest" description="Disordered" evidence="2">
    <location>
        <begin position="155"/>
        <end position="201"/>
    </location>
</feature>
<dbReference type="PROSITE" id="PS50048">
    <property type="entry name" value="ZN2_CY6_FUNGAL_2"/>
    <property type="match status" value="1"/>
</dbReference>
<sequence length="201" mass="22650">MTSQGGNDTSNSSRPKPEVSFRPILPAQPTSDGPRVPSGPERPLKPPRQPVLAACLQCRRRKVKCTGTRPVCFRCTTQGLDCEWDTEPDTTRLESLRRRNDDLERENEDLREFISFLYSRPREEALEIFNRLRSTSDALQILELVRVGDMLLNNRSDNVSSSHYSGDKSDSTRKETMGLTPERRTSREDAGKPAGDNNDAA</sequence>
<evidence type="ECO:0000259" key="3">
    <source>
        <dbReference type="PROSITE" id="PS50048"/>
    </source>
</evidence>
<dbReference type="SMART" id="SM00066">
    <property type="entry name" value="GAL4"/>
    <property type="match status" value="1"/>
</dbReference>
<organism evidence="4 5">
    <name type="scientific">Colletotrichum sojae</name>
    <dbReference type="NCBI Taxonomy" id="2175907"/>
    <lineage>
        <taxon>Eukaryota</taxon>
        <taxon>Fungi</taxon>
        <taxon>Dikarya</taxon>
        <taxon>Ascomycota</taxon>
        <taxon>Pezizomycotina</taxon>
        <taxon>Sordariomycetes</taxon>
        <taxon>Hypocreomycetidae</taxon>
        <taxon>Glomerellales</taxon>
        <taxon>Glomerellaceae</taxon>
        <taxon>Colletotrichum</taxon>
        <taxon>Colletotrichum orchidearum species complex</taxon>
    </lineage>
</organism>
<keyword evidence="5" id="KW-1185">Reference proteome</keyword>
<feature type="compositionally biased region" description="Polar residues" evidence="2">
    <location>
        <begin position="1"/>
        <end position="14"/>
    </location>
</feature>
<dbReference type="InterPro" id="IPR036864">
    <property type="entry name" value="Zn2-C6_fun-type_DNA-bd_sf"/>
</dbReference>
<dbReference type="PANTHER" id="PTHR47256">
    <property type="entry name" value="ZN(II)2CYS6 TRANSCRIPTION FACTOR (EUROFUNG)-RELATED"/>
    <property type="match status" value="1"/>
</dbReference>
<feature type="region of interest" description="Disordered" evidence="2">
    <location>
        <begin position="1"/>
        <end position="48"/>
    </location>
</feature>
<accession>A0A8H6J5T6</accession>